<keyword evidence="4 11" id="KW-0812">Transmembrane</keyword>
<dbReference type="GO" id="GO:0004967">
    <property type="term" value="F:glucagon receptor activity"/>
    <property type="evidence" value="ECO:0007669"/>
    <property type="project" value="TreeGrafter"/>
</dbReference>
<dbReference type="Proteomes" id="UP000694557">
    <property type="component" value="Unassembled WGS sequence"/>
</dbReference>
<feature type="signal peptide" evidence="12">
    <location>
        <begin position="1"/>
        <end position="19"/>
    </location>
</feature>
<dbReference type="GO" id="GO:0007166">
    <property type="term" value="P:cell surface receptor signaling pathway"/>
    <property type="evidence" value="ECO:0007669"/>
    <property type="project" value="InterPro"/>
</dbReference>
<dbReference type="Gene3D" id="1.20.1070.10">
    <property type="entry name" value="Rhodopsin 7-helix transmembrane proteins"/>
    <property type="match status" value="1"/>
</dbReference>
<evidence type="ECO:0000256" key="2">
    <source>
        <dbReference type="ARBA" id="ARBA00005314"/>
    </source>
</evidence>
<dbReference type="InterPro" id="IPR000832">
    <property type="entry name" value="GPCR_2_secretin-like"/>
</dbReference>
<dbReference type="AlphaFoldDB" id="A0A8C7JXW3"/>
<dbReference type="GeneTree" id="ENSGT00940000165036"/>
<evidence type="ECO:0000313" key="15">
    <source>
        <dbReference type="Ensembl" id="ENSOKIP00005092350.1"/>
    </source>
</evidence>
<sequence>MCVLLSLLTLSGYTQVSSAKSLKLLMEQWTSYKNQCSQSIVATPPATGLVCNRTFDQYACWPDGLPGTTVNVSCPWYLPWYRKGVCLLCSGDGRWAPKNTSECEQDDPGQVREVCVCACVCVYVVWCWCVTVAGCRIAMVMMQYSIYLHSLLVVTVFTERNYFCIYLFIGAPLIFVLPWVIVKYLYENEECWERNINMGYWWIIRSPILLAYLMNFFIFIRIIKILMSKLKAHQMRYTDYKFRLAKSTLTLIPLLGIHAILFTLVIDESVPKGSKMRLIRLFYDLLFNSFQGLLVAILYCFVNKEVQSEMLKKWKRWKLGKDIEEEYRHTYSHAPHVKSGSIVTGNLAGTQPSLQCPSTPHGGTNNCSTLMEDICLEERCSGVERDNTPTGGVR</sequence>
<evidence type="ECO:0000259" key="14">
    <source>
        <dbReference type="PROSITE" id="PS50261"/>
    </source>
</evidence>
<keyword evidence="8" id="KW-0675">Receptor</keyword>
<dbReference type="PROSITE" id="PS50227">
    <property type="entry name" value="G_PROTEIN_RECEP_F2_3"/>
    <property type="match status" value="1"/>
</dbReference>
<keyword evidence="16" id="KW-1185">Reference proteome</keyword>
<name>A0A8C7JXW3_ONCKI</name>
<dbReference type="PROSITE" id="PS50261">
    <property type="entry name" value="G_PROTEIN_RECEP_F2_4"/>
    <property type="match status" value="1"/>
</dbReference>
<feature type="chain" id="PRO_5033991860" evidence="12">
    <location>
        <begin position="20"/>
        <end position="394"/>
    </location>
</feature>
<dbReference type="InterPro" id="IPR001879">
    <property type="entry name" value="GPCR_2_extracellular_dom"/>
</dbReference>
<feature type="transmembrane region" description="Helical" evidence="11">
    <location>
        <begin position="163"/>
        <end position="182"/>
    </location>
</feature>
<evidence type="ECO:0000256" key="4">
    <source>
        <dbReference type="ARBA" id="ARBA00022692"/>
    </source>
</evidence>
<dbReference type="PROSITE" id="PS00649">
    <property type="entry name" value="G_PROTEIN_RECEP_F2_1"/>
    <property type="match status" value="1"/>
</dbReference>
<comment type="subcellular location">
    <subcellularLocation>
        <location evidence="1">Cell membrane</location>
        <topology evidence="1">Multi-pass membrane protein</topology>
    </subcellularLocation>
</comment>
<dbReference type="SUPFAM" id="SSF81321">
    <property type="entry name" value="Family A G protein-coupled receptor-like"/>
    <property type="match status" value="1"/>
</dbReference>
<accession>A0A8C7JXW3</accession>
<evidence type="ECO:0000256" key="5">
    <source>
        <dbReference type="ARBA" id="ARBA00022989"/>
    </source>
</evidence>
<dbReference type="InterPro" id="IPR050332">
    <property type="entry name" value="GPCR_2"/>
</dbReference>
<keyword evidence="5 11" id="KW-1133">Transmembrane helix</keyword>
<keyword evidence="10" id="KW-0807">Transducer</keyword>
<keyword evidence="7 11" id="KW-0472">Membrane</keyword>
<keyword evidence="3" id="KW-1003">Cell membrane</keyword>
<evidence type="ECO:0000256" key="10">
    <source>
        <dbReference type="ARBA" id="ARBA00023224"/>
    </source>
</evidence>
<dbReference type="PRINTS" id="PR00249">
    <property type="entry name" value="GPCRSECRETIN"/>
</dbReference>
<dbReference type="PROSITE" id="PS00650">
    <property type="entry name" value="G_PROTEIN_RECEP_F2_2"/>
    <property type="match status" value="1"/>
</dbReference>
<dbReference type="SMART" id="SM00008">
    <property type="entry name" value="HormR"/>
    <property type="match status" value="1"/>
</dbReference>
<feature type="transmembrane region" description="Helical" evidence="11">
    <location>
        <begin position="278"/>
        <end position="302"/>
    </location>
</feature>
<dbReference type="InterPro" id="IPR036445">
    <property type="entry name" value="GPCR_2_extracell_dom_sf"/>
</dbReference>
<feature type="transmembrane region" description="Helical" evidence="11">
    <location>
        <begin position="202"/>
        <end position="223"/>
    </location>
</feature>
<feature type="transmembrane region" description="Helical" evidence="11">
    <location>
        <begin position="244"/>
        <end position="266"/>
    </location>
</feature>
<dbReference type="SUPFAM" id="SSF111418">
    <property type="entry name" value="Hormone receptor domain"/>
    <property type="match status" value="1"/>
</dbReference>
<comment type="similarity">
    <text evidence="2">Belongs to the G-protein coupled receptor 2 family.</text>
</comment>
<feature type="domain" description="G-protein coupled receptors family 2 profile 1" evidence="13">
    <location>
        <begin position="35"/>
        <end position="107"/>
    </location>
</feature>
<feature type="domain" description="G-protein coupled receptors family 2 profile 2" evidence="14">
    <location>
        <begin position="118"/>
        <end position="303"/>
    </location>
</feature>
<evidence type="ECO:0000256" key="7">
    <source>
        <dbReference type="ARBA" id="ARBA00023136"/>
    </source>
</evidence>
<dbReference type="PANTHER" id="PTHR45620">
    <property type="entry name" value="PDF RECEPTOR-LIKE PROTEIN-RELATED"/>
    <property type="match status" value="1"/>
</dbReference>
<evidence type="ECO:0000256" key="8">
    <source>
        <dbReference type="ARBA" id="ARBA00023170"/>
    </source>
</evidence>
<reference evidence="15" key="2">
    <citation type="submission" date="2025-09" db="UniProtKB">
        <authorList>
            <consortium name="Ensembl"/>
        </authorList>
    </citation>
    <scope>IDENTIFICATION</scope>
</reference>
<dbReference type="Pfam" id="PF02793">
    <property type="entry name" value="HRM"/>
    <property type="match status" value="1"/>
</dbReference>
<dbReference type="Pfam" id="PF00002">
    <property type="entry name" value="7tm_2"/>
    <property type="match status" value="1"/>
</dbReference>
<evidence type="ECO:0000256" key="3">
    <source>
        <dbReference type="ARBA" id="ARBA00022475"/>
    </source>
</evidence>
<evidence type="ECO:0000256" key="9">
    <source>
        <dbReference type="ARBA" id="ARBA00023180"/>
    </source>
</evidence>
<keyword evidence="9" id="KW-0325">Glycoprotein</keyword>
<organism evidence="15 16">
    <name type="scientific">Oncorhynchus kisutch</name>
    <name type="common">Coho salmon</name>
    <name type="synonym">Salmo kisutch</name>
    <dbReference type="NCBI Taxonomy" id="8019"/>
    <lineage>
        <taxon>Eukaryota</taxon>
        <taxon>Metazoa</taxon>
        <taxon>Chordata</taxon>
        <taxon>Craniata</taxon>
        <taxon>Vertebrata</taxon>
        <taxon>Euteleostomi</taxon>
        <taxon>Actinopterygii</taxon>
        <taxon>Neopterygii</taxon>
        <taxon>Teleostei</taxon>
        <taxon>Protacanthopterygii</taxon>
        <taxon>Salmoniformes</taxon>
        <taxon>Salmonidae</taxon>
        <taxon>Salmoninae</taxon>
        <taxon>Oncorhynchus</taxon>
    </lineage>
</organism>
<evidence type="ECO:0000259" key="13">
    <source>
        <dbReference type="PROSITE" id="PS50227"/>
    </source>
</evidence>
<evidence type="ECO:0000256" key="6">
    <source>
        <dbReference type="ARBA" id="ARBA00023040"/>
    </source>
</evidence>
<protein>
    <submittedName>
        <fullName evidence="15">Glucagon receptor b</fullName>
    </submittedName>
</protein>
<dbReference type="GO" id="GO:0005886">
    <property type="term" value="C:plasma membrane"/>
    <property type="evidence" value="ECO:0007669"/>
    <property type="project" value="UniProtKB-SubCell"/>
</dbReference>
<dbReference type="PANTHER" id="PTHR45620:SF29">
    <property type="entry name" value="GLUCAGON RECEPTOR"/>
    <property type="match status" value="1"/>
</dbReference>
<evidence type="ECO:0000256" key="1">
    <source>
        <dbReference type="ARBA" id="ARBA00004651"/>
    </source>
</evidence>
<proteinExistence type="inferred from homology"/>
<keyword evidence="6" id="KW-0297">G-protein coupled receptor</keyword>
<dbReference type="InterPro" id="IPR017983">
    <property type="entry name" value="GPCR_2_secretin-like_CS"/>
</dbReference>
<keyword evidence="12" id="KW-0732">Signal</keyword>
<dbReference type="InterPro" id="IPR017981">
    <property type="entry name" value="GPCR_2-like_7TM"/>
</dbReference>
<dbReference type="GO" id="GO:0017046">
    <property type="term" value="F:peptide hormone binding"/>
    <property type="evidence" value="ECO:0007669"/>
    <property type="project" value="TreeGrafter"/>
</dbReference>
<reference evidence="15" key="1">
    <citation type="submission" date="2025-08" db="UniProtKB">
        <authorList>
            <consortium name="Ensembl"/>
        </authorList>
    </citation>
    <scope>IDENTIFICATION</scope>
</reference>
<evidence type="ECO:0000313" key="16">
    <source>
        <dbReference type="Proteomes" id="UP000694557"/>
    </source>
</evidence>
<dbReference type="GO" id="GO:0007189">
    <property type="term" value="P:adenylate cyclase-activating G protein-coupled receptor signaling pathway"/>
    <property type="evidence" value="ECO:0007669"/>
    <property type="project" value="TreeGrafter"/>
</dbReference>
<evidence type="ECO:0000256" key="12">
    <source>
        <dbReference type="SAM" id="SignalP"/>
    </source>
</evidence>
<dbReference type="Ensembl" id="ENSOKIT00005098661.1">
    <property type="protein sequence ID" value="ENSOKIP00005092350.1"/>
    <property type="gene ID" value="ENSOKIG00005040247.1"/>
</dbReference>
<evidence type="ECO:0000256" key="11">
    <source>
        <dbReference type="SAM" id="Phobius"/>
    </source>
</evidence>